<feature type="transmembrane region" description="Helical" evidence="7">
    <location>
        <begin position="105"/>
        <end position="127"/>
    </location>
</feature>
<dbReference type="Pfam" id="PF01435">
    <property type="entry name" value="Peptidase_M48"/>
    <property type="match status" value="1"/>
</dbReference>
<proteinExistence type="inferred from homology"/>
<evidence type="ECO:0000256" key="2">
    <source>
        <dbReference type="ARBA" id="ARBA00022723"/>
    </source>
</evidence>
<dbReference type="RefSeq" id="XP_018990862.1">
    <property type="nucleotide sequence ID" value="XM_019140887.1"/>
</dbReference>
<feature type="transmembrane region" description="Helical" evidence="7">
    <location>
        <begin position="261"/>
        <end position="282"/>
    </location>
</feature>
<dbReference type="PANTHER" id="PTHR10120">
    <property type="entry name" value="CAAX PRENYL PROTEASE 1"/>
    <property type="match status" value="1"/>
</dbReference>
<dbReference type="Pfam" id="PF16491">
    <property type="entry name" value="Peptidase_M48_N"/>
    <property type="match status" value="1"/>
</dbReference>
<sequence>MSASIWEATGWALDHAGINSTHLMLRCVLWDLLSGILTMLLNHPFYFYKDVVVPARHDRKETTSLRWLRATMANYLWLVLVGVPSAFGVAWTLEKAEDGVMPGLMLFMMILQILFLTVVPGVVMLHFNNKKADPLPPGVLHNRLETLAHKTGFPLEGLYVLCDKSTESTRGDVSSRGPPWSRWRRLLLDGALLEDYEVDQVVALAARTIGNWYHSHTLKCLIMLQVNIFIYLSLVLSFRSSRALPLAFGFNLDVFTPSQRVVPAYITFQLAQTVLYGGVHLYRWLCFYMTRRCALEADAFAAAVADTKSLRTALIKRSSEKMDPICNDWLYVMVQHDGAPRLAERLEALDQLSEGKVDVSQKKNL</sequence>
<keyword evidence="3 6" id="KW-0378">Hydrolase</keyword>
<dbReference type="Gene3D" id="3.30.2010.10">
    <property type="entry name" value="Metalloproteases ('zincins'), catalytic domain"/>
    <property type="match status" value="1"/>
</dbReference>
<accession>A0A1E3HFU7</accession>
<keyword evidence="2" id="KW-0479">Metal-binding</keyword>
<dbReference type="GeneID" id="30157718"/>
<feature type="domain" description="CAAX prenyl protease 1 N-terminal" evidence="9">
    <location>
        <begin position="11"/>
        <end position="128"/>
    </location>
</feature>
<protein>
    <submittedName>
        <fullName evidence="10">Uncharacterized protein</fullName>
    </submittedName>
</protein>
<keyword evidence="7" id="KW-0812">Transmembrane</keyword>
<evidence type="ECO:0000256" key="6">
    <source>
        <dbReference type="RuleBase" id="RU003983"/>
    </source>
</evidence>
<dbReference type="EMBL" id="AWGJ01000010">
    <property type="protein sequence ID" value="ODN75212.1"/>
    <property type="molecule type" value="Genomic_DNA"/>
</dbReference>
<evidence type="ECO:0000256" key="1">
    <source>
        <dbReference type="ARBA" id="ARBA00022670"/>
    </source>
</evidence>
<keyword evidence="11" id="KW-1185">Reference proteome</keyword>
<dbReference type="InterPro" id="IPR001915">
    <property type="entry name" value="Peptidase_M48"/>
</dbReference>
<comment type="similarity">
    <text evidence="6">Belongs to the peptidase M48 family.</text>
</comment>
<feature type="domain" description="Peptidase M48" evidence="8">
    <location>
        <begin position="185"/>
        <end position="351"/>
    </location>
</feature>
<evidence type="ECO:0000256" key="3">
    <source>
        <dbReference type="ARBA" id="ARBA00022801"/>
    </source>
</evidence>
<dbReference type="STRING" id="1295533.A0A1E3HFU7"/>
<gene>
    <name evidence="10" type="ORF">L202_06409</name>
</gene>
<evidence type="ECO:0000256" key="5">
    <source>
        <dbReference type="ARBA" id="ARBA00023049"/>
    </source>
</evidence>
<dbReference type="GO" id="GO:0004222">
    <property type="term" value="F:metalloendopeptidase activity"/>
    <property type="evidence" value="ECO:0007669"/>
    <property type="project" value="InterPro"/>
</dbReference>
<keyword evidence="7" id="KW-0472">Membrane</keyword>
<organism evidence="10 11">
    <name type="scientific">Cryptococcus amylolentus CBS 6039</name>
    <dbReference type="NCBI Taxonomy" id="1295533"/>
    <lineage>
        <taxon>Eukaryota</taxon>
        <taxon>Fungi</taxon>
        <taxon>Dikarya</taxon>
        <taxon>Basidiomycota</taxon>
        <taxon>Agaricomycotina</taxon>
        <taxon>Tremellomycetes</taxon>
        <taxon>Tremellales</taxon>
        <taxon>Cryptococcaceae</taxon>
        <taxon>Cryptococcus</taxon>
    </lineage>
</organism>
<evidence type="ECO:0000256" key="7">
    <source>
        <dbReference type="SAM" id="Phobius"/>
    </source>
</evidence>
<comment type="cofactor">
    <cofactor evidence="6">
        <name>Zn(2+)</name>
        <dbReference type="ChEBI" id="CHEBI:29105"/>
    </cofactor>
    <text evidence="6">Binds 1 zinc ion per subunit.</text>
</comment>
<keyword evidence="4 6" id="KW-0862">Zinc</keyword>
<dbReference type="GO" id="GO:0046872">
    <property type="term" value="F:metal ion binding"/>
    <property type="evidence" value="ECO:0007669"/>
    <property type="project" value="UniProtKB-KW"/>
</dbReference>
<keyword evidence="1 6" id="KW-0645">Protease</keyword>
<feature type="transmembrane region" description="Helical" evidence="7">
    <location>
        <begin position="221"/>
        <end position="241"/>
    </location>
</feature>
<comment type="caution">
    <text evidence="10">The sequence shown here is derived from an EMBL/GenBank/DDBJ whole genome shotgun (WGS) entry which is preliminary data.</text>
</comment>
<evidence type="ECO:0000259" key="8">
    <source>
        <dbReference type="Pfam" id="PF01435"/>
    </source>
</evidence>
<reference evidence="10 11" key="1">
    <citation type="submission" date="2016-06" db="EMBL/GenBank/DDBJ databases">
        <title>Evolution of pathogenesis and genome organization in the Tremellales.</title>
        <authorList>
            <person name="Cuomo C."/>
            <person name="Litvintseva A."/>
            <person name="Heitman J."/>
            <person name="Chen Y."/>
            <person name="Sun S."/>
            <person name="Springer D."/>
            <person name="Dromer F."/>
            <person name="Young S."/>
            <person name="Zeng Q."/>
            <person name="Chapman S."/>
            <person name="Gujja S."/>
            <person name="Saif S."/>
            <person name="Birren B."/>
        </authorList>
    </citation>
    <scope>NUCLEOTIDE SEQUENCE [LARGE SCALE GENOMIC DNA]</scope>
    <source>
        <strain evidence="10 11">CBS 6039</strain>
    </source>
</reference>
<evidence type="ECO:0000313" key="10">
    <source>
        <dbReference type="EMBL" id="ODN75212.1"/>
    </source>
</evidence>
<evidence type="ECO:0000256" key="4">
    <source>
        <dbReference type="ARBA" id="ARBA00022833"/>
    </source>
</evidence>
<dbReference type="Proteomes" id="UP000094065">
    <property type="component" value="Unassembled WGS sequence"/>
</dbReference>
<dbReference type="AlphaFoldDB" id="A0A1E3HFU7"/>
<evidence type="ECO:0000259" key="9">
    <source>
        <dbReference type="Pfam" id="PF16491"/>
    </source>
</evidence>
<evidence type="ECO:0000313" key="11">
    <source>
        <dbReference type="Proteomes" id="UP000094065"/>
    </source>
</evidence>
<dbReference type="GO" id="GO:0006508">
    <property type="term" value="P:proteolysis"/>
    <property type="evidence" value="ECO:0007669"/>
    <property type="project" value="UniProtKB-KW"/>
</dbReference>
<keyword evidence="7" id="KW-1133">Transmembrane helix</keyword>
<name>A0A1E3HFU7_9TREE</name>
<feature type="transmembrane region" description="Helical" evidence="7">
    <location>
        <begin position="75"/>
        <end position="93"/>
    </location>
</feature>
<keyword evidence="5 6" id="KW-0482">Metalloprotease</keyword>
<dbReference type="InterPro" id="IPR032456">
    <property type="entry name" value="Peptidase_M48_N"/>
</dbReference>